<accession>A0A9N8VYD5</accession>
<dbReference type="EMBL" id="CAJVPZ010000506">
    <property type="protein sequence ID" value="CAG8467305.1"/>
    <property type="molecule type" value="Genomic_DNA"/>
</dbReference>
<proteinExistence type="predicted"/>
<protein>
    <submittedName>
        <fullName evidence="1">3990_t:CDS:1</fullName>
    </submittedName>
</protein>
<organism evidence="1 2">
    <name type="scientific">Racocetra fulgida</name>
    <dbReference type="NCBI Taxonomy" id="60492"/>
    <lineage>
        <taxon>Eukaryota</taxon>
        <taxon>Fungi</taxon>
        <taxon>Fungi incertae sedis</taxon>
        <taxon>Mucoromycota</taxon>
        <taxon>Glomeromycotina</taxon>
        <taxon>Glomeromycetes</taxon>
        <taxon>Diversisporales</taxon>
        <taxon>Gigasporaceae</taxon>
        <taxon>Racocetra</taxon>
    </lineage>
</organism>
<name>A0A9N8VYD5_9GLOM</name>
<reference evidence="1" key="1">
    <citation type="submission" date="2021-06" db="EMBL/GenBank/DDBJ databases">
        <authorList>
            <person name="Kallberg Y."/>
            <person name="Tangrot J."/>
            <person name="Rosling A."/>
        </authorList>
    </citation>
    <scope>NUCLEOTIDE SEQUENCE</scope>
    <source>
        <strain evidence="1">IN212</strain>
    </source>
</reference>
<dbReference type="AlphaFoldDB" id="A0A9N8VYD5"/>
<comment type="caution">
    <text evidence="1">The sequence shown here is derived from an EMBL/GenBank/DDBJ whole genome shotgun (WGS) entry which is preliminary data.</text>
</comment>
<keyword evidence="2" id="KW-1185">Reference proteome</keyword>
<gene>
    <name evidence="1" type="ORF">RFULGI_LOCUS956</name>
</gene>
<evidence type="ECO:0000313" key="1">
    <source>
        <dbReference type="EMBL" id="CAG8467305.1"/>
    </source>
</evidence>
<sequence length="174" mass="20353">MSEEAICTCVWCLQKSDGQGKLVSRSTCARHLLVTSIAQISSSAILVIASFTRQEELNNEHNQILGSEKEFEEYNKGHNDEYNENNDNECNNTYSKYDEEDYEENNERYEEEYDEGYNLDGVEGYDDDYDGYNVNGDEEYNEYYEEYKECSEESDEEFNKNLDFGKPITKNIIL</sequence>
<evidence type="ECO:0000313" key="2">
    <source>
        <dbReference type="Proteomes" id="UP000789396"/>
    </source>
</evidence>
<dbReference type="OrthoDB" id="2442212at2759"/>
<dbReference type="Proteomes" id="UP000789396">
    <property type="component" value="Unassembled WGS sequence"/>
</dbReference>